<evidence type="ECO:0000259" key="2">
    <source>
        <dbReference type="Pfam" id="PF00561"/>
    </source>
</evidence>
<keyword evidence="1" id="KW-0472">Membrane</keyword>
<reference evidence="3 4" key="1">
    <citation type="submission" date="2021-11" db="EMBL/GenBank/DDBJ databases">
        <title>Aliifidinibius sp. nov., a new bacterium isolated from saline soil.</title>
        <authorList>
            <person name="Galisteo C."/>
            <person name="De La Haba R."/>
            <person name="Sanchez-Porro C."/>
            <person name="Ventosa A."/>
        </authorList>
    </citation>
    <scope>NUCLEOTIDE SEQUENCE [LARGE SCALE GENOMIC DNA]</scope>
    <source>
        <strain evidence="3 4">KACC 190600</strain>
    </source>
</reference>
<organism evidence="3 4">
    <name type="scientific">Fodinibius salicampi</name>
    <dbReference type="NCBI Taxonomy" id="1920655"/>
    <lineage>
        <taxon>Bacteria</taxon>
        <taxon>Pseudomonadati</taxon>
        <taxon>Balneolota</taxon>
        <taxon>Balneolia</taxon>
        <taxon>Balneolales</taxon>
        <taxon>Balneolaceae</taxon>
        <taxon>Fodinibius</taxon>
    </lineage>
</organism>
<dbReference type="PANTHER" id="PTHR12277">
    <property type="entry name" value="ALPHA/BETA HYDROLASE DOMAIN-CONTAINING PROTEIN"/>
    <property type="match status" value="1"/>
</dbReference>
<keyword evidence="1" id="KW-1133">Transmembrane helix</keyword>
<dbReference type="InterPro" id="IPR029058">
    <property type="entry name" value="AB_hydrolase_fold"/>
</dbReference>
<dbReference type="Pfam" id="PF00561">
    <property type="entry name" value="Abhydrolase_1"/>
    <property type="match status" value="1"/>
</dbReference>
<feature type="domain" description="AB hydrolase-1" evidence="2">
    <location>
        <begin position="87"/>
        <end position="199"/>
    </location>
</feature>
<dbReference type="InterPro" id="IPR000073">
    <property type="entry name" value="AB_hydrolase_1"/>
</dbReference>
<keyword evidence="4" id="KW-1185">Reference proteome</keyword>
<protein>
    <submittedName>
        <fullName evidence="3">Alpha/beta hydrolase</fullName>
    </submittedName>
</protein>
<dbReference type="Proteomes" id="UP001207337">
    <property type="component" value="Unassembled WGS sequence"/>
</dbReference>
<dbReference type="PANTHER" id="PTHR12277:SF81">
    <property type="entry name" value="PROTEIN ABHD13"/>
    <property type="match status" value="1"/>
</dbReference>
<evidence type="ECO:0000313" key="4">
    <source>
        <dbReference type="Proteomes" id="UP001207337"/>
    </source>
</evidence>
<dbReference type="EMBL" id="JAJNDC010000003">
    <property type="protein sequence ID" value="MCW9713501.1"/>
    <property type="molecule type" value="Genomic_DNA"/>
</dbReference>
<evidence type="ECO:0000256" key="1">
    <source>
        <dbReference type="SAM" id="Phobius"/>
    </source>
</evidence>
<dbReference type="GO" id="GO:0016787">
    <property type="term" value="F:hydrolase activity"/>
    <property type="evidence" value="ECO:0007669"/>
    <property type="project" value="UniProtKB-KW"/>
</dbReference>
<feature type="transmembrane region" description="Helical" evidence="1">
    <location>
        <begin position="6"/>
        <end position="29"/>
    </location>
</feature>
<name>A0ABT3Q084_9BACT</name>
<gene>
    <name evidence="3" type="ORF">LQ318_11365</name>
</gene>
<sequence length="290" mass="31989">MINKLFRYTLITAGFIILAYIASTAFLLLNESSMVFSGASLGEQGQQVPSPTADIPWDTLRVQADDGKPVFLLESHLEKSETRPWAIFFHGNGLLVGSSPCVQRYQLLREAGFNVLAVEYRGYGISSELTPSEEGVFADGKAGWRYLTQKLSVNPNQIVLYGWSLGSGVATHLASRVQPAGLITEGAFTSLPDVAQDIYPWIPTFLLMQNRFNNLARAKSLSLPWLMLHSRNDNIIPFSHAKALAAAAENDNLITLGGSHNTIDQKKALIALRKFHNRIFRNNLSSISPK</sequence>
<dbReference type="Gene3D" id="3.40.50.1820">
    <property type="entry name" value="alpha/beta hydrolase"/>
    <property type="match status" value="1"/>
</dbReference>
<comment type="caution">
    <text evidence="3">The sequence shown here is derived from an EMBL/GenBank/DDBJ whole genome shotgun (WGS) entry which is preliminary data.</text>
</comment>
<proteinExistence type="predicted"/>
<evidence type="ECO:0000313" key="3">
    <source>
        <dbReference type="EMBL" id="MCW9713501.1"/>
    </source>
</evidence>
<dbReference type="SUPFAM" id="SSF53474">
    <property type="entry name" value="alpha/beta-Hydrolases"/>
    <property type="match status" value="1"/>
</dbReference>
<keyword evidence="3" id="KW-0378">Hydrolase</keyword>
<accession>A0ABT3Q084</accession>
<dbReference type="RefSeq" id="WP_265790229.1">
    <property type="nucleotide sequence ID" value="NZ_BAABRS010000003.1"/>
</dbReference>
<keyword evidence="1" id="KW-0812">Transmembrane</keyword>